<dbReference type="EMBL" id="JASCZI010031220">
    <property type="protein sequence ID" value="MED6126268.1"/>
    <property type="molecule type" value="Genomic_DNA"/>
</dbReference>
<comment type="caution">
    <text evidence="1">The sequence shown here is derived from an EMBL/GenBank/DDBJ whole genome shotgun (WGS) entry which is preliminary data.</text>
</comment>
<name>A0ABU6RQ63_9FABA</name>
<evidence type="ECO:0000313" key="2">
    <source>
        <dbReference type="Proteomes" id="UP001341840"/>
    </source>
</evidence>
<gene>
    <name evidence="1" type="ORF">PIB30_076712</name>
</gene>
<protein>
    <submittedName>
        <fullName evidence="1">Uncharacterized protein</fullName>
    </submittedName>
</protein>
<proteinExistence type="predicted"/>
<feature type="non-terminal residue" evidence="1">
    <location>
        <position position="1"/>
    </location>
</feature>
<sequence length="95" mass="11071">LVIIERLKWRENPSHTDSEEKEENRMAQISPHLHRAVHIRHQCVDDAFSLFMNGLDGRSGGSCGEEFLRIRDRRILRLDQEKKISLIGRLGIHMA</sequence>
<organism evidence="1 2">
    <name type="scientific">Stylosanthes scabra</name>
    <dbReference type="NCBI Taxonomy" id="79078"/>
    <lineage>
        <taxon>Eukaryota</taxon>
        <taxon>Viridiplantae</taxon>
        <taxon>Streptophyta</taxon>
        <taxon>Embryophyta</taxon>
        <taxon>Tracheophyta</taxon>
        <taxon>Spermatophyta</taxon>
        <taxon>Magnoliopsida</taxon>
        <taxon>eudicotyledons</taxon>
        <taxon>Gunneridae</taxon>
        <taxon>Pentapetalae</taxon>
        <taxon>rosids</taxon>
        <taxon>fabids</taxon>
        <taxon>Fabales</taxon>
        <taxon>Fabaceae</taxon>
        <taxon>Papilionoideae</taxon>
        <taxon>50 kb inversion clade</taxon>
        <taxon>dalbergioids sensu lato</taxon>
        <taxon>Dalbergieae</taxon>
        <taxon>Pterocarpus clade</taxon>
        <taxon>Stylosanthes</taxon>
    </lineage>
</organism>
<keyword evidence="2" id="KW-1185">Reference proteome</keyword>
<reference evidence="1 2" key="1">
    <citation type="journal article" date="2023" name="Plants (Basel)">
        <title>Bridging the Gap: Combining Genomics and Transcriptomics Approaches to Understand Stylosanthes scabra, an Orphan Legume from the Brazilian Caatinga.</title>
        <authorList>
            <person name="Ferreira-Neto J.R.C."/>
            <person name="da Silva M.D."/>
            <person name="Binneck E."/>
            <person name="de Melo N.F."/>
            <person name="da Silva R.H."/>
            <person name="de Melo A.L.T.M."/>
            <person name="Pandolfi V."/>
            <person name="Bustamante F.O."/>
            <person name="Brasileiro-Vidal A.C."/>
            <person name="Benko-Iseppon A.M."/>
        </authorList>
    </citation>
    <scope>NUCLEOTIDE SEQUENCE [LARGE SCALE GENOMIC DNA]</scope>
    <source>
        <tissue evidence="1">Leaves</tissue>
    </source>
</reference>
<evidence type="ECO:0000313" key="1">
    <source>
        <dbReference type="EMBL" id="MED6126268.1"/>
    </source>
</evidence>
<dbReference type="Proteomes" id="UP001341840">
    <property type="component" value="Unassembled WGS sequence"/>
</dbReference>
<accession>A0ABU6RQ63</accession>